<comment type="caution">
    <text evidence="2">The sequence shown here is derived from an EMBL/GenBank/DDBJ whole genome shotgun (WGS) entry which is preliminary data.</text>
</comment>
<gene>
    <name evidence="2" type="ORF">UT08_C0004G0079</name>
</gene>
<dbReference type="InterPro" id="IPR029063">
    <property type="entry name" value="SAM-dependent_MTases_sf"/>
</dbReference>
<accession>A0A0G0L424</accession>
<dbReference type="PANTHER" id="PTHR43591">
    <property type="entry name" value="METHYLTRANSFERASE"/>
    <property type="match status" value="1"/>
</dbReference>
<evidence type="ECO:0000313" key="3">
    <source>
        <dbReference type="Proteomes" id="UP000034081"/>
    </source>
</evidence>
<dbReference type="Pfam" id="PF08241">
    <property type="entry name" value="Methyltransf_11"/>
    <property type="match status" value="1"/>
</dbReference>
<dbReference type="Proteomes" id="UP000034081">
    <property type="component" value="Unassembled WGS sequence"/>
</dbReference>
<evidence type="ECO:0000313" key="2">
    <source>
        <dbReference type="EMBL" id="KKQ85767.1"/>
    </source>
</evidence>
<evidence type="ECO:0000259" key="1">
    <source>
        <dbReference type="Pfam" id="PF08241"/>
    </source>
</evidence>
<dbReference type="CDD" id="cd02440">
    <property type="entry name" value="AdoMet_MTases"/>
    <property type="match status" value="1"/>
</dbReference>
<name>A0A0G0L424_9BACT</name>
<dbReference type="InterPro" id="IPR013216">
    <property type="entry name" value="Methyltransf_11"/>
</dbReference>
<proteinExistence type="predicted"/>
<dbReference type="EMBL" id="LBVL01000004">
    <property type="protein sequence ID" value="KKQ85767.1"/>
    <property type="molecule type" value="Genomic_DNA"/>
</dbReference>
<dbReference type="STRING" id="1618570.UT08_C0004G0079"/>
<reference evidence="2 3" key="1">
    <citation type="journal article" date="2015" name="Nature">
        <title>rRNA introns, odd ribosomes, and small enigmatic genomes across a large radiation of phyla.</title>
        <authorList>
            <person name="Brown C.T."/>
            <person name="Hug L.A."/>
            <person name="Thomas B.C."/>
            <person name="Sharon I."/>
            <person name="Castelle C.J."/>
            <person name="Singh A."/>
            <person name="Wilkins M.J."/>
            <person name="Williams K.H."/>
            <person name="Banfield J.F."/>
        </authorList>
    </citation>
    <scope>NUCLEOTIDE SEQUENCE [LARGE SCALE GENOMIC DNA]</scope>
</reference>
<dbReference type="Gene3D" id="3.40.50.150">
    <property type="entry name" value="Vaccinia Virus protein VP39"/>
    <property type="match status" value="1"/>
</dbReference>
<protein>
    <recommendedName>
        <fullName evidence="1">Methyltransferase type 11 domain-containing protein</fullName>
    </recommendedName>
</protein>
<feature type="domain" description="Methyltransferase type 11" evidence="1">
    <location>
        <begin position="64"/>
        <end position="159"/>
    </location>
</feature>
<dbReference type="SUPFAM" id="SSF53335">
    <property type="entry name" value="S-adenosyl-L-methionine-dependent methyltransferases"/>
    <property type="match status" value="1"/>
</dbReference>
<dbReference type="PANTHER" id="PTHR43591:SF110">
    <property type="entry name" value="RHODANESE DOMAIN-CONTAINING PROTEIN"/>
    <property type="match status" value="1"/>
</dbReference>
<sequence>MSNRTVLNRQDSINKEITLIKDEEITRSVISLFIENYWFAPQDCLLRSIETLIWAKRTFIKPILDIGTGDGKMSRFMLSMNQKVDVGIDIDSKAVSNAIKNKNFGIYDKIFVEDASKMSFPNSSFNTILSNSTFEHIQKDLEAIKEVSRVLKKDGYFYVTLPLPSHQKFLKRLGVGKEELHKYNERVVHYHYRSFNEWIDLLKKNNLKVIYSKSYIPLRVEKIWYIFHKIATFKPYRRELWSYLKDSPYGKLFPSFIVKPFLKKIILFSVKKAFNGDGAWLFLVARKV</sequence>
<dbReference type="AlphaFoldDB" id="A0A0G0L424"/>
<organism evidence="2 3">
    <name type="scientific">Candidatus Woesebacteria bacterium GW2011_GWB1_38_8</name>
    <dbReference type="NCBI Taxonomy" id="1618570"/>
    <lineage>
        <taxon>Bacteria</taxon>
        <taxon>Candidatus Woeseibacteriota</taxon>
    </lineage>
</organism>
<dbReference type="GO" id="GO:0008757">
    <property type="term" value="F:S-adenosylmethionine-dependent methyltransferase activity"/>
    <property type="evidence" value="ECO:0007669"/>
    <property type="project" value="InterPro"/>
</dbReference>